<dbReference type="Proteomes" id="UP000490386">
    <property type="component" value="Unassembled WGS sequence"/>
</dbReference>
<organism evidence="4 5">
    <name type="scientific">Pseudoclavibacter terrae</name>
    <dbReference type="NCBI Taxonomy" id="1530195"/>
    <lineage>
        <taxon>Bacteria</taxon>
        <taxon>Bacillati</taxon>
        <taxon>Actinomycetota</taxon>
        <taxon>Actinomycetes</taxon>
        <taxon>Micrococcales</taxon>
        <taxon>Microbacteriaceae</taxon>
        <taxon>Pseudoclavibacter</taxon>
    </lineage>
</organism>
<dbReference type="PANTHER" id="PTHR43569">
    <property type="entry name" value="AMIDOHYDROLASE"/>
    <property type="match status" value="1"/>
</dbReference>
<evidence type="ECO:0000313" key="5">
    <source>
        <dbReference type="Proteomes" id="UP000490386"/>
    </source>
</evidence>
<feature type="compositionally biased region" description="Basic and acidic residues" evidence="2">
    <location>
        <begin position="9"/>
        <end position="22"/>
    </location>
</feature>
<protein>
    <submittedName>
        <fullName evidence="4">Amidohydrolase family protein</fullName>
    </submittedName>
</protein>
<evidence type="ECO:0000313" key="4">
    <source>
        <dbReference type="EMBL" id="KAB1639069.1"/>
    </source>
</evidence>
<name>A0A7J5B4H4_9MICO</name>
<evidence type="ECO:0000256" key="2">
    <source>
        <dbReference type="SAM" id="MobiDB-lite"/>
    </source>
</evidence>
<sequence>MAHGLTRAEAPESARLNRDTASDARIPIDTHVHLWDRSVVPQTWIDPDSMPAINREFSGTDLTAQLREVGVTRAVVVQSDRTLVENDFLLDEALEAHEVVGVVGWVDLRGGADGVRLQLDDLARRPGASKLVGIRHPVHIDEDERWLSRDDVAAGLAELGTRGLSFDLVIRPWQLEQAARLARRVPGTTFVLDHLGKPPLSTGELETWHSGLRQLAALPNVAAKISGLTIEDDWGDWSQSAVARAIDPALELFGPSRLMFGSDWPLVRLTRGGYRDWIDAYRSATASLSPAEQRQIDVGTADRVYGMRGVGA</sequence>
<comment type="caution">
    <text evidence="4">The sequence shown here is derived from an EMBL/GenBank/DDBJ whole genome shotgun (WGS) entry which is preliminary data.</text>
</comment>
<dbReference type="OrthoDB" id="5450317at2"/>
<evidence type="ECO:0000256" key="1">
    <source>
        <dbReference type="ARBA" id="ARBA00038310"/>
    </source>
</evidence>
<dbReference type="SUPFAM" id="SSF51556">
    <property type="entry name" value="Metallo-dependent hydrolases"/>
    <property type="match status" value="1"/>
</dbReference>
<dbReference type="AlphaFoldDB" id="A0A7J5B4H4"/>
<proteinExistence type="inferred from homology"/>
<dbReference type="InterPro" id="IPR052350">
    <property type="entry name" value="Metallo-dep_Lactonases"/>
</dbReference>
<evidence type="ECO:0000259" key="3">
    <source>
        <dbReference type="Pfam" id="PF04909"/>
    </source>
</evidence>
<reference evidence="4 5" key="1">
    <citation type="submission" date="2019-09" db="EMBL/GenBank/DDBJ databases">
        <title>Phylogeny of genus Pseudoclavibacter and closely related genus.</title>
        <authorList>
            <person name="Li Y."/>
        </authorList>
    </citation>
    <scope>NUCLEOTIDE SEQUENCE [LARGE SCALE GENOMIC DNA]</scope>
    <source>
        <strain evidence="4 5">THG-MD12</strain>
    </source>
</reference>
<accession>A0A7J5B4H4</accession>
<dbReference type="GO" id="GO:0016787">
    <property type="term" value="F:hydrolase activity"/>
    <property type="evidence" value="ECO:0007669"/>
    <property type="project" value="UniProtKB-KW"/>
</dbReference>
<gene>
    <name evidence="4" type="ORF">F8O03_01595</name>
</gene>
<keyword evidence="5" id="KW-1185">Reference proteome</keyword>
<dbReference type="InterPro" id="IPR032466">
    <property type="entry name" value="Metal_Hydrolase"/>
</dbReference>
<dbReference type="Gene3D" id="3.20.20.140">
    <property type="entry name" value="Metal-dependent hydrolases"/>
    <property type="match status" value="1"/>
</dbReference>
<dbReference type="EMBL" id="WBJX01000001">
    <property type="protein sequence ID" value="KAB1639069.1"/>
    <property type="molecule type" value="Genomic_DNA"/>
</dbReference>
<comment type="similarity">
    <text evidence="1">Belongs to the metallo-dependent hydrolases superfamily.</text>
</comment>
<keyword evidence="4" id="KW-0378">Hydrolase</keyword>
<feature type="region of interest" description="Disordered" evidence="2">
    <location>
        <begin position="1"/>
        <end position="22"/>
    </location>
</feature>
<dbReference type="InterPro" id="IPR006680">
    <property type="entry name" value="Amidohydro-rel"/>
</dbReference>
<dbReference type="RefSeq" id="WP_151422093.1">
    <property type="nucleotide sequence ID" value="NZ_WBJX01000001.1"/>
</dbReference>
<dbReference type="PANTHER" id="PTHR43569:SF2">
    <property type="entry name" value="AMIDOHYDROLASE-RELATED DOMAIN-CONTAINING PROTEIN"/>
    <property type="match status" value="1"/>
</dbReference>
<dbReference type="Pfam" id="PF04909">
    <property type="entry name" value="Amidohydro_2"/>
    <property type="match status" value="1"/>
</dbReference>
<feature type="domain" description="Amidohydrolase-related" evidence="3">
    <location>
        <begin position="28"/>
        <end position="306"/>
    </location>
</feature>